<evidence type="ECO:0000256" key="2">
    <source>
        <dbReference type="SAM" id="SignalP"/>
    </source>
</evidence>
<protein>
    <recommendedName>
        <fullName evidence="5">DUF885 domain-containing protein</fullName>
    </recommendedName>
</protein>
<dbReference type="PANTHER" id="PTHR33361">
    <property type="entry name" value="GLR0591 PROTEIN"/>
    <property type="match status" value="1"/>
</dbReference>
<name>A0A1Z1FGD2_9SPHN</name>
<keyword evidence="2" id="KW-0732">Signal</keyword>
<dbReference type="STRING" id="450378.GCA_001661675_03151"/>
<dbReference type="Pfam" id="PF05960">
    <property type="entry name" value="DUF885"/>
    <property type="match status" value="1"/>
</dbReference>
<sequence length="615" mass="67558">MYRLLPALLLAGCAAQTATVPAAPPAPAPTAGQPPAAGQPASQEDARLLAFLDAAFDAQVALSPESLTSLGSRQEYDKLDDYTLEADARSLALAEQQLAEMRARFDPAALGPSVRLSYELFEREVERERESARFRAYGFPVSTNGTPAGDIPVFLINQHKVESVADAEAYIARLRDSERVMDETVAVMRQQAAMGIVPPKMVFEPAMADARSILQGAPFGAGEANPLWADFQEKVNALSIADAKKARLLAEGRAALVGPFRSGVETLIAGIAAIEPQAKGNDGAWSLPDGDAYYANRLAISTTTDLTADQIHAIGLEQVAAIRAEMEEVKREIGFTGTLEEFFAALRSDPAYKYPNTAEGREQYLEEARTLIANVMAKAPQYFERLPKAALEVRAVEPFREDTASVAFYNRPAPDGSRPGIFYVNLADMTQVNRVQTDAIAAHEGAPGHHFQIARAQELEGLPKFRRFGGYGAYIEGWGLYSERLADEMGVYTTPEQRFGMLSLQMWRAIRLVLDTGIHSKRWSRERAIDYFRANSPNSERDIRKEVDRYINNPGQATSYMIGQLKIAELRARAERELGQDFDIRAFHEAVLGQGALPLDALERQVEAYIARAKG</sequence>
<dbReference type="RefSeq" id="WP_066849981.1">
    <property type="nucleotide sequence ID" value="NZ_CP019603.1"/>
</dbReference>
<organism evidence="3 4">
    <name type="scientific">Croceicoccus marinus</name>
    <dbReference type="NCBI Taxonomy" id="450378"/>
    <lineage>
        <taxon>Bacteria</taxon>
        <taxon>Pseudomonadati</taxon>
        <taxon>Pseudomonadota</taxon>
        <taxon>Alphaproteobacteria</taxon>
        <taxon>Sphingomonadales</taxon>
        <taxon>Erythrobacteraceae</taxon>
        <taxon>Croceicoccus</taxon>
    </lineage>
</organism>
<geneLocation type="plasmid" evidence="4">
    <name>pcme4a9i</name>
</geneLocation>
<accession>A0A1Z1FGD2</accession>
<evidence type="ECO:0000256" key="1">
    <source>
        <dbReference type="SAM" id="MobiDB-lite"/>
    </source>
</evidence>
<reference evidence="3 4" key="1">
    <citation type="submission" date="2017-01" db="EMBL/GenBank/DDBJ databases">
        <title>Complete genome sequence of esterase-producing bacterium Croceicoccus marinus E4A9.</title>
        <authorList>
            <person name="Wu Y.-H."/>
            <person name="Cheng H."/>
            <person name="Xu L."/>
            <person name="Huo Y.-Y."/>
            <person name="Wang C.-S."/>
            <person name="Xu X.-W."/>
        </authorList>
    </citation>
    <scope>NUCLEOTIDE SEQUENCE [LARGE SCALE GENOMIC DNA]</scope>
    <source>
        <strain evidence="3 4">E4A9</strain>
        <plasmid evidence="4">Plasmid pcme4a9i</plasmid>
    </source>
</reference>
<feature type="compositionally biased region" description="Low complexity" evidence="1">
    <location>
        <begin position="29"/>
        <end position="41"/>
    </location>
</feature>
<keyword evidence="4" id="KW-1185">Reference proteome</keyword>
<dbReference type="KEGG" id="cman:A9D14_15685"/>
<dbReference type="PANTHER" id="PTHR33361:SF16">
    <property type="entry name" value="DUF885 DOMAIN-CONTAINING PROTEIN"/>
    <property type="match status" value="1"/>
</dbReference>
<keyword evidence="3" id="KW-0614">Plasmid</keyword>
<feature type="signal peptide" evidence="2">
    <location>
        <begin position="1"/>
        <end position="22"/>
    </location>
</feature>
<dbReference type="InterPro" id="IPR010281">
    <property type="entry name" value="DUF885"/>
</dbReference>
<dbReference type="Proteomes" id="UP000195807">
    <property type="component" value="Plasmid pCME4A9I"/>
</dbReference>
<gene>
    <name evidence="3" type="ORF">A9D14_15685</name>
</gene>
<dbReference type="AlphaFoldDB" id="A0A1Z1FGD2"/>
<evidence type="ECO:0000313" key="3">
    <source>
        <dbReference type="EMBL" id="ARU17796.1"/>
    </source>
</evidence>
<evidence type="ECO:0000313" key="4">
    <source>
        <dbReference type="Proteomes" id="UP000195807"/>
    </source>
</evidence>
<proteinExistence type="predicted"/>
<feature type="region of interest" description="Disordered" evidence="1">
    <location>
        <begin position="20"/>
        <end position="43"/>
    </location>
</feature>
<evidence type="ECO:0008006" key="5">
    <source>
        <dbReference type="Google" id="ProtNLM"/>
    </source>
</evidence>
<dbReference type="OrthoDB" id="9763405at2"/>
<feature type="chain" id="PRO_5011476971" description="DUF885 domain-containing protein" evidence="2">
    <location>
        <begin position="23"/>
        <end position="615"/>
    </location>
</feature>
<dbReference type="EMBL" id="CP019603">
    <property type="protein sequence ID" value="ARU17796.1"/>
    <property type="molecule type" value="Genomic_DNA"/>
</dbReference>